<accession>X1IYA7</accession>
<protein>
    <recommendedName>
        <fullName evidence="2">Cytidyltransferase-like domain-containing protein</fullName>
    </recommendedName>
</protein>
<dbReference type="EMBL" id="BARU01033755">
    <property type="protein sequence ID" value="GAH71059.1"/>
    <property type="molecule type" value="Genomic_DNA"/>
</dbReference>
<dbReference type="InterPro" id="IPR014729">
    <property type="entry name" value="Rossmann-like_a/b/a_fold"/>
</dbReference>
<organism evidence="1">
    <name type="scientific">marine sediment metagenome</name>
    <dbReference type="NCBI Taxonomy" id="412755"/>
    <lineage>
        <taxon>unclassified sequences</taxon>
        <taxon>metagenomes</taxon>
        <taxon>ecological metagenomes</taxon>
    </lineage>
</organism>
<reference evidence="1" key="1">
    <citation type="journal article" date="2014" name="Front. Microbiol.">
        <title>High frequency of phylogenetically diverse reductive dehalogenase-homologous genes in deep subseafloor sedimentary metagenomes.</title>
        <authorList>
            <person name="Kawai M."/>
            <person name="Futagami T."/>
            <person name="Toyoda A."/>
            <person name="Takaki Y."/>
            <person name="Nishi S."/>
            <person name="Hori S."/>
            <person name="Arai W."/>
            <person name="Tsubouchi T."/>
            <person name="Morono Y."/>
            <person name="Uchiyama I."/>
            <person name="Ito T."/>
            <person name="Fujiyama A."/>
            <person name="Inagaki F."/>
            <person name="Takami H."/>
        </authorList>
    </citation>
    <scope>NUCLEOTIDE SEQUENCE</scope>
    <source>
        <strain evidence="1">Expedition CK06-06</strain>
    </source>
</reference>
<dbReference type="AlphaFoldDB" id="X1IYA7"/>
<sequence length="81" mass="9272">YVKGVDAALVGDETDYMKMIDIVNPDIIALGYDQKHDEKDLYKAISARGYPHVKIIRLQKHVSGKSTSKIVQEIIKHNYRE</sequence>
<name>X1IYA7_9ZZZZ</name>
<proteinExistence type="predicted"/>
<evidence type="ECO:0000313" key="1">
    <source>
        <dbReference type="EMBL" id="GAH71059.1"/>
    </source>
</evidence>
<gene>
    <name evidence="1" type="ORF">S03H2_53063</name>
</gene>
<evidence type="ECO:0008006" key="2">
    <source>
        <dbReference type="Google" id="ProtNLM"/>
    </source>
</evidence>
<feature type="non-terminal residue" evidence="1">
    <location>
        <position position="1"/>
    </location>
</feature>
<comment type="caution">
    <text evidence="1">The sequence shown here is derived from an EMBL/GenBank/DDBJ whole genome shotgun (WGS) entry which is preliminary data.</text>
</comment>
<dbReference type="Gene3D" id="3.40.50.620">
    <property type="entry name" value="HUPs"/>
    <property type="match status" value="1"/>
</dbReference>